<dbReference type="AlphaFoldDB" id="A0A0H2UBJ9"/>
<keyword evidence="2" id="KW-0812">Transmembrane</keyword>
<reference evidence="3" key="1">
    <citation type="submission" date="2010-05" db="EMBL/GenBank/DDBJ databases">
        <title>The Genome Sequence of Magnaporthe poae strain ATCC 64411.</title>
        <authorList>
            <consortium name="The Broad Institute Genome Sequencing Platform"/>
            <consortium name="Broad Institute Genome Sequencing Center for Infectious Disease"/>
            <person name="Ma L.-J."/>
            <person name="Dead R."/>
            <person name="Young S."/>
            <person name="Zeng Q."/>
            <person name="Koehrsen M."/>
            <person name="Alvarado L."/>
            <person name="Berlin A."/>
            <person name="Chapman S.B."/>
            <person name="Chen Z."/>
            <person name="Freedman E."/>
            <person name="Gellesch M."/>
            <person name="Goldberg J."/>
            <person name="Griggs A."/>
            <person name="Gujja S."/>
            <person name="Heilman E.R."/>
            <person name="Heiman D."/>
            <person name="Hepburn T."/>
            <person name="Howarth C."/>
            <person name="Jen D."/>
            <person name="Larson L."/>
            <person name="Mehta T."/>
            <person name="Neiman D."/>
            <person name="Pearson M."/>
            <person name="Roberts A."/>
            <person name="Saif S."/>
            <person name="Shea T."/>
            <person name="Shenoy N."/>
            <person name="Sisk P."/>
            <person name="Stolte C."/>
            <person name="Sykes S."/>
            <person name="Walk T."/>
            <person name="White J."/>
            <person name="Yandava C."/>
            <person name="Haas B."/>
            <person name="Nusbaum C."/>
            <person name="Birren B."/>
        </authorList>
    </citation>
    <scope>NUCLEOTIDE SEQUENCE</scope>
    <source>
        <strain evidence="3">ATCC 64411</strain>
    </source>
</reference>
<accession>A0A0H2UBJ9</accession>
<keyword evidence="2" id="KW-0472">Membrane</keyword>
<keyword evidence="2" id="KW-1133">Transmembrane helix</keyword>
<organism evidence="3">
    <name type="scientific">Magnaporthiopsis poae (strain ATCC 64411 / 73-15)</name>
    <name type="common">Kentucky bluegrass fungus</name>
    <name type="synonym">Magnaporthe poae</name>
    <dbReference type="NCBI Taxonomy" id="644358"/>
    <lineage>
        <taxon>Eukaryota</taxon>
        <taxon>Fungi</taxon>
        <taxon>Dikarya</taxon>
        <taxon>Ascomycota</taxon>
        <taxon>Pezizomycotina</taxon>
        <taxon>Sordariomycetes</taxon>
        <taxon>Sordariomycetidae</taxon>
        <taxon>Magnaporthales</taxon>
        <taxon>Magnaporthaceae</taxon>
        <taxon>Magnaporthiopsis</taxon>
    </lineage>
</organism>
<feature type="region of interest" description="Disordered" evidence="1">
    <location>
        <begin position="131"/>
        <end position="168"/>
    </location>
</feature>
<feature type="transmembrane region" description="Helical" evidence="2">
    <location>
        <begin position="88"/>
        <end position="116"/>
    </location>
</feature>
<sequence length="210" mass="23759">ALHPIKKLDTTGCTPASGPGGPRDKKHPALPAKFVGKLLTEGGEINSAMSTTYLIATDSTALLLDSGWSLRWAGTIGNDGHYQLALPFLFLFFFFFFFFLFVFFFSSFFLFLLSLVCVRCSSRTRDVAKRSIAQDSKTEQRDEQSQGSRGASRLPKPSSQLSTFKKKKKRQHREQLIWLALRKRPCARFWCCHLRLHLCNPRKGALDIGH</sequence>
<evidence type="ECO:0000313" key="3">
    <source>
        <dbReference type="EMBL" id="KLU91811.1"/>
    </source>
</evidence>
<dbReference type="VEuPathDB" id="FungiDB:MAPG_10759"/>
<proteinExistence type="predicted"/>
<name>A0A0H2UBJ9_MAGP6</name>
<protein>
    <submittedName>
        <fullName evidence="3">Uncharacterized protein</fullName>
    </submittedName>
</protein>
<feature type="non-terminal residue" evidence="3">
    <location>
        <position position="1"/>
    </location>
</feature>
<evidence type="ECO:0000256" key="2">
    <source>
        <dbReference type="SAM" id="Phobius"/>
    </source>
</evidence>
<reference evidence="3" key="2">
    <citation type="submission" date="2011-03" db="EMBL/GenBank/DDBJ databases">
        <title>Annotation of Magnaporthe poae ATCC 64411.</title>
        <authorList>
            <person name="Ma L.-J."/>
            <person name="Dead R."/>
            <person name="Young S.K."/>
            <person name="Zeng Q."/>
            <person name="Gargeya S."/>
            <person name="Fitzgerald M."/>
            <person name="Haas B."/>
            <person name="Abouelleil A."/>
            <person name="Alvarado L."/>
            <person name="Arachchi H.M."/>
            <person name="Berlin A."/>
            <person name="Brown A."/>
            <person name="Chapman S.B."/>
            <person name="Chen Z."/>
            <person name="Dunbar C."/>
            <person name="Freedman E."/>
            <person name="Gearin G."/>
            <person name="Gellesch M."/>
            <person name="Goldberg J."/>
            <person name="Griggs A."/>
            <person name="Gujja S."/>
            <person name="Heiman D."/>
            <person name="Howarth C."/>
            <person name="Larson L."/>
            <person name="Lui A."/>
            <person name="MacDonald P.J.P."/>
            <person name="Mehta T."/>
            <person name="Montmayeur A."/>
            <person name="Murphy C."/>
            <person name="Neiman D."/>
            <person name="Pearson M."/>
            <person name="Priest M."/>
            <person name="Roberts A."/>
            <person name="Saif S."/>
            <person name="Shea T."/>
            <person name="Shenoy N."/>
            <person name="Sisk P."/>
            <person name="Stolte C."/>
            <person name="Sykes S."/>
            <person name="Yandava C."/>
            <person name="Wortman J."/>
            <person name="Nusbaum C."/>
            <person name="Birren B."/>
        </authorList>
    </citation>
    <scope>NUCLEOTIDE SEQUENCE</scope>
    <source>
        <strain evidence="3">ATCC 64411</strain>
    </source>
</reference>
<feature type="region of interest" description="Disordered" evidence="1">
    <location>
        <begin position="1"/>
        <end position="28"/>
    </location>
</feature>
<gene>
    <name evidence="3" type="ORF">MAPG_10759</name>
</gene>
<dbReference type="EMBL" id="GL876978">
    <property type="protein sequence ID" value="KLU91811.1"/>
    <property type="molecule type" value="Genomic_DNA"/>
</dbReference>
<evidence type="ECO:0000256" key="1">
    <source>
        <dbReference type="SAM" id="MobiDB-lite"/>
    </source>
</evidence>